<dbReference type="Gene3D" id="1.25.40.10">
    <property type="entry name" value="Tetratricopeptide repeat domain"/>
    <property type="match status" value="2"/>
</dbReference>
<protein>
    <submittedName>
        <fullName evidence="2">Tetratricopeptide repeat protein</fullName>
    </submittedName>
</protein>
<dbReference type="PROSITE" id="PS50104">
    <property type="entry name" value="TIR"/>
    <property type="match status" value="1"/>
</dbReference>
<dbReference type="InterPro" id="IPR027417">
    <property type="entry name" value="P-loop_NTPase"/>
</dbReference>
<evidence type="ECO:0000313" key="3">
    <source>
        <dbReference type="Proteomes" id="UP000305778"/>
    </source>
</evidence>
<dbReference type="Gene3D" id="3.40.50.10140">
    <property type="entry name" value="Toll/interleukin-1 receptor homology (TIR) domain"/>
    <property type="match status" value="1"/>
</dbReference>
<dbReference type="InterPro" id="IPR000157">
    <property type="entry name" value="TIR_dom"/>
</dbReference>
<dbReference type="SMART" id="SM00255">
    <property type="entry name" value="TIR"/>
    <property type="match status" value="1"/>
</dbReference>
<dbReference type="InterPro" id="IPR035897">
    <property type="entry name" value="Toll_tir_struct_dom_sf"/>
</dbReference>
<dbReference type="Proteomes" id="UP000305778">
    <property type="component" value="Unassembled WGS sequence"/>
</dbReference>
<organism evidence="2 3">
    <name type="scientific">Actinacidiphila oryziradicis</name>
    <dbReference type="NCBI Taxonomy" id="2571141"/>
    <lineage>
        <taxon>Bacteria</taxon>
        <taxon>Bacillati</taxon>
        <taxon>Actinomycetota</taxon>
        <taxon>Actinomycetes</taxon>
        <taxon>Kitasatosporales</taxon>
        <taxon>Streptomycetaceae</taxon>
        <taxon>Actinacidiphila</taxon>
    </lineage>
</organism>
<dbReference type="GO" id="GO:0007165">
    <property type="term" value="P:signal transduction"/>
    <property type="evidence" value="ECO:0007669"/>
    <property type="project" value="InterPro"/>
</dbReference>
<dbReference type="SUPFAM" id="SSF52200">
    <property type="entry name" value="Toll/Interleukin receptor TIR domain"/>
    <property type="match status" value="1"/>
</dbReference>
<dbReference type="EMBL" id="SUMC01000010">
    <property type="protein sequence ID" value="TKA11090.1"/>
    <property type="molecule type" value="Genomic_DNA"/>
</dbReference>
<feature type="domain" description="TIR" evidence="1">
    <location>
        <begin position="11"/>
        <end position="147"/>
    </location>
</feature>
<sequence length="830" mass="90164">MTISSPDAGEPPYDIFICYAWDDSKQLADELHQALTEVGLNVFQDEPSMDDWDEMAPEIRAALLSSRTLLPLVSPGFPRSPHCRQEVHLALDCAFRLGRTDRVMAVTSGVRPDDIRPSELSRYRTPRQGRSARELAVGIAERVRALAAEDDRTFGDAPLPSSPDWFPEHLPGGRHFHGRHAELWEIHEGLRAMDKARNMGHPVVSVSGVGGQGKTALCAQYARLFALDHSGGVFLVRLSGSDRRVRASPDAVRAQFTEGLRAIGLKLELTADELGSDRLPGALRTRLKNLAQPYLWIVDDIPSGFDAELLPELCAPTGNGRTLLTTRGRFTKGVSAEIVLGGLDPHDGLSLLTGHRPPAARAETRAARLLTELLHGHPLGLTLAAGLTTQDDFEGYAELYRQLATPDPEDDLLELVQYLRAELPAGYARPFAATMLRSFRGLTDAGRDVLSAVGVLAAEPVPLTLLDEIIAGSGAPGGPARVADGLAHAVRHGLAELTESTDLTELTDGPDDTPDSRACAVHPLVARATRVLNPPPTRRKLRDAAVVALTQALSATRHSFTHRAVARSLPHVRAVTGLLAGTDQWSIGADERYLLDEAGRAYEQLGDGEASLRLYAPLAEACEEAPECDEYTRLVVRLHLASAHFRYGQFSAARSLQEDVVPRMRALLGPAARETLTAQDNLANTLGALGQHEASRLLHTEVYRALRDGTGPTDADTLRVLGNLVIAVGRCGDTDATRRRMRLTAVRYARGAHVLWRRAAKAKGPKSWEALGALDIMNTLGKNLLALGKKDEARDAFRTVWEGRRAVLGEHHPDTLDAWENTIIAEEGLS</sequence>
<evidence type="ECO:0000313" key="2">
    <source>
        <dbReference type="EMBL" id="TKA11090.1"/>
    </source>
</evidence>
<dbReference type="SUPFAM" id="SSF52540">
    <property type="entry name" value="P-loop containing nucleoside triphosphate hydrolases"/>
    <property type="match status" value="1"/>
</dbReference>
<dbReference type="PANTHER" id="PTHR47691">
    <property type="entry name" value="REGULATOR-RELATED"/>
    <property type="match status" value="1"/>
</dbReference>
<dbReference type="PANTHER" id="PTHR47691:SF3">
    <property type="entry name" value="HTH-TYPE TRANSCRIPTIONAL REGULATOR RV0890C-RELATED"/>
    <property type="match status" value="1"/>
</dbReference>
<name>A0A4U0SMD7_9ACTN</name>
<dbReference type="InterPro" id="IPR011990">
    <property type="entry name" value="TPR-like_helical_dom_sf"/>
</dbReference>
<dbReference type="AlphaFoldDB" id="A0A4U0SMD7"/>
<evidence type="ECO:0000259" key="1">
    <source>
        <dbReference type="PROSITE" id="PS50104"/>
    </source>
</evidence>
<comment type="caution">
    <text evidence="2">The sequence shown here is derived from an EMBL/GenBank/DDBJ whole genome shotgun (WGS) entry which is preliminary data.</text>
</comment>
<dbReference type="Pfam" id="PF13676">
    <property type="entry name" value="TIR_2"/>
    <property type="match status" value="1"/>
</dbReference>
<dbReference type="OrthoDB" id="3490462at2"/>
<dbReference type="SUPFAM" id="SSF48452">
    <property type="entry name" value="TPR-like"/>
    <property type="match status" value="1"/>
</dbReference>
<dbReference type="Pfam" id="PF13374">
    <property type="entry name" value="TPR_10"/>
    <property type="match status" value="2"/>
</dbReference>
<reference evidence="2 3" key="1">
    <citation type="submission" date="2019-04" db="EMBL/GenBank/DDBJ databases">
        <title>Streptomyces oryziradicis sp. nov., a novel actinomycete isolated from rhizosphere soil of rice (Oryza sativa L.).</title>
        <authorList>
            <person name="Li C."/>
        </authorList>
    </citation>
    <scope>NUCLEOTIDE SEQUENCE [LARGE SCALE GENOMIC DNA]</scope>
    <source>
        <strain evidence="2 3">NEAU-C40</strain>
    </source>
</reference>
<dbReference type="Gene3D" id="3.40.50.300">
    <property type="entry name" value="P-loop containing nucleotide triphosphate hydrolases"/>
    <property type="match status" value="1"/>
</dbReference>
<dbReference type="RefSeq" id="WP_136723967.1">
    <property type="nucleotide sequence ID" value="NZ_SUMC01000010.1"/>
</dbReference>
<gene>
    <name evidence="2" type="ORF">FCI23_14200</name>
</gene>
<proteinExistence type="predicted"/>
<accession>A0A4U0SMD7</accession>
<keyword evidence="3" id="KW-1185">Reference proteome</keyword>